<proteinExistence type="predicted"/>
<sequence length="342" mass="38154">MDPLSIIASIAGIATAGTSLTKAIYHFISSTRGASREMIEIARNISDLSCILSELRRVLQESTDLCSRKLLRRISKGFQTFRWSLKRSEVQYKLTLIESHKTVIHLMLNIIILAATRKEAQSQVTPTTSNSEDKQKEPESEIPLLRQQSENLAHAAFHCLVHLSENQQFETSRPSKQPKTDSGSDNDDATGQIQVREHGSSDGTGRWLFDLAFENYCNMSQGLELEPYFHSPGNGPEDPASHDHALVIRTPSDLQIAIYEPGAGAALIETLLADWTSLSNDEITANFTPKPETERVRPSSPVSAPKDPKDIAGIRFKDAIGRKFTFPYHLVQEWEASRILRS</sequence>
<feature type="region of interest" description="Disordered" evidence="1">
    <location>
        <begin position="167"/>
        <end position="191"/>
    </location>
</feature>
<dbReference type="Pfam" id="PF22893">
    <property type="entry name" value="ULD_2"/>
    <property type="match status" value="1"/>
</dbReference>
<evidence type="ECO:0000313" key="4">
    <source>
        <dbReference type="Proteomes" id="UP000694050"/>
    </source>
</evidence>
<protein>
    <recommendedName>
        <fullName evidence="2">Ubiquitin-like domain-containing protein</fullName>
    </recommendedName>
</protein>
<reference evidence="3" key="1">
    <citation type="submission" date="2021-04" db="EMBL/GenBank/DDBJ databases">
        <title>First draft genome resource for Brassicaceae pathogens Fusarium oxysporum f. sp. raphani and Fusarium oxysporum f. sp. rapae.</title>
        <authorList>
            <person name="Asai S."/>
        </authorList>
    </citation>
    <scope>NUCLEOTIDE SEQUENCE</scope>
    <source>
        <strain evidence="3">Tf1208</strain>
    </source>
</reference>
<evidence type="ECO:0000259" key="2">
    <source>
        <dbReference type="Pfam" id="PF22893"/>
    </source>
</evidence>
<evidence type="ECO:0000256" key="1">
    <source>
        <dbReference type="SAM" id="MobiDB-lite"/>
    </source>
</evidence>
<feature type="region of interest" description="Disordered" evidence="1">
    <location>
        <begin position="122"/>
        <end position="141"/>
    </location>
</feature>
<dbReference type="EMBL" id="JAELUQ010000008">
    <property type="protein sequence ID" value="KAG7409025.1"/>
    <property type="molecule type" value="Genomic_DNA"/>
</dbReference>
<evidence type="ECO:0000313" key="3">
    <source>
        <dbReference type="EMBL" id="KAG7409025.1"/>
    </source>
</evidence>
<organism evidence="3 4">
    <name type="scientific">Fusarium oxysporum f. sp. rapae</name>
    <dbReference type="NCBI Taxonomy" id="485398"/>
    <lineage>
        <taxon>Eukaryota</taxon>
        <taxon>Fungi</taxon>
        <taxon>Dikarya</taxon>
        <taxon>Ascomycota</taxon>
        <taxon>Pezizomycotina</taxon>
        <taxon>Sordariomycetes</taxon>
        <taxon>Hypocreomycetidae</taxon>
        <taxon>Hypocreales</taxon>
        <taxon>Nectriaceae</taxon>
        <taxon>Fusarium</taxon>
        <taxon>Fusarium oxysporum species complex</taxon>
    </lineage>
</organism>
<dbReference type="Proteomes" id="UP000694050">
    <property type="component" value="Unassembled WGS sequence"/>
</dbReference>
<feature type="domain" description="Ubiquitin-like" evidence="2">
    <location>
        <begin position="312"/>
        <end position="336"/>
    </location>
</feature>
<accession>A0A8J5TQ34</accession>
<dbReference type="AlphaFoldDB" id="A0A8J5TQ34"/>
<dbReference type="InterPro" id="IPR054464">
    <property type="entry name" value="ULD_fung"/>
</dbReference>
<comment type="caution">
    <text evidence="3">The sequence shown here is derived from an EMBL/GenBank/DDBJ whole genome shotgun (WGS) entry which is preliminary data.</text>
</comment>
<feature type="region of interest" description="Disordered" evidence="1">
    <location>
        <begin position="286"/>
        <end position="308"/>
    </location>
</feature>
<name>A0A8J5TQ34_FUSOX</name>
<gene>
    <name evidence="3" type="ORF">Forpe1208_v011144</name>
</gene>